<gene>
    <name evidence="8" type="ORF">MYCFIDRAFT_201210</name>
</gene>
<dbReference type="PANTHER" id="PTHR46300">
    <property type="entry name" value="P450, PUTATIVE (EUROFUNG)-RELATED-RELATED"/>
    <property type="match status" value="1"/>
</dbReference>
<keyword evidence="9" id="KW-1185">Reference proteome</keyword>
<dbReference type="InterPro" id="IPR050364">
    <property type="entry name" value="Cytochrome_P450_fung"/>
</dbReference>
<organism evidence="8 9">
    <name type="scientific">Pseudocercospora fijiensis (strain CIRAD86)</name>
    <name type="common">Black leaf streak disease fungus</name>
    <name type="synonym">Mycosphaerella fijiensis</name>
    <dbReference type="NCBI Taxonomy" id="383855"/>
    <lineage>
        <taxon>Eukaryota</taxon>
        <taxon>Fungi</taxon>
        <taxon>Dikarya</taxon>
        <taxon>Ascomycota</taxon>
        <taxon>Pezizomycotina</taxon>
        <taxon>Dothideomycetes</taxon>
        <taxon>Dothideomycetidae</taxon>
        <taxon>Mycosphaerellales</taxon>
        <taxon>Mycosphaerellaceae</taxon>
        <taxon>Pseudocercospora</taxon>
    </lineage>
</organism>
<evidence type="ECO:0000256" key="6">
    <source>
        <dbReference type="ARBA" id="ARBA00023004"/>
    </source>
</evidence>
<evidence type="ECO:0008006" key="10">
    <source>
        <dbReference type="Google" id="ProtNLM"/>
    </source>
</evidence>
<evidence type="ECO:0000313" key="8">
    <source>
        <dbReference type="EMBL" id="EME87650.1"/>
    </source>
</evidence>
<dbReference type="EMBL" id="KB446555">
    <property type="protein sequence ID" value="EME87650.1"/>
    <property type="molecule type" value="Genomic_DNA"/>
</dbReference>
<dbReference type="GeneID" id="19335931"/>
<evidence type="ECO:0000256" key="5">
    <source>
        <dbReference type="ARBA" id="ARBA00023002"/>
    </source>
</evidence>
<dbReference type="PRINTS" id="PR00463">
    <property type="entry name" value="EP450I"/>
</dbReference>
<dbReference type="GO" id="GO:0004497">
    <property type="term" value="F:monooxygenase activity"/>
    <property type="evidence" value="ECO:0007669"/>
    <property type="project" value="UniProtKB-KW"/>
</dbReference>
<evidence type="ECO:0000256" key="4">
    <source>
        <dbReference type="ARBA" id="ARBA00022723"/>
    </source>
</evidence>
<evidence type="ECO:0000256" key="7">
    <source>
        <dbReference type="ARBA" id="ARBA00023033"/>
    </source>
</evidence>
<dbReference type="KEGG" id="pfj:MYCFIDRAFT_201210"/>
<dbReference type="GO" id="GO:0005506">
    <property type="term" value="F:iron ion binding"/>
    <property type="evidence" value="ECO:0007669"/>
    <property type="project" value="InterPro"/>
</dbReference>
<dbReference type="Pfam" id="PF00067">
    <property type="entry name" value="p450"/>
    <property type="match status" value="1"/>
</dbReference>
<name>N1Q640_PSEFD</name>
<dbReference type="HOGENOM" id="CLU_001570_2_3_1"/>
<dbReference type="InterPro" id="IPR036396">
    <property type="entry name" value="Cyt_P450_sf"/>
</dbReference>
<keyword evidence="5" id="KW-0560">Oxidoreductase</keyword>
<evidence type="ECO:0000256" key="3">
    <source>
        <dbReference type="ARBA" id="ARBA00022617"/>
    </source>
</evidence>
<keyword evidence="6" id="KW-0408">Iron</keyword>
<dbReference type="Proteomes" id="UP000016932">
    <property type="component" value="Unassembled WGS sequence"/>
</dbReference>
<keyword evidence="4" id="KW-0479">Metal-binding</keyword>
<sequence length="457" mass="50734">MPLPPGPKPLPLVGNVLDLPPSGVPEFKHWFRHKDKYGPVSSVTLMGLVLVIIHDKEVAYSLLSKKAQKTAARPQFNFASLAGFEQFLITHQYNDTYRLHRKMVHHKVGTKSLSDGFRPIQEREATLFVLQVYKNPAARMVHSKTLAAAVIVKVMYGYEIERDGRDPLCEVIEHAMDNLSQAFVPLKWAVDAIPAIQYLPDGVPGTGSRKTAAEYAKVNYQAANLPYAFVKQQMQAKTERPSYVANLLKSQAAKHGGMSKLPPEEEGAIKWTAVSMYAAGSDSTVAIMQSVICALLIHPESVTRAHEEIDRVVGSSRLPTFADRKNLPYVDGIIKEAWRWNPVGPMGLAHRSEEEMIIKGDIAFGYGRGSCAGRFFADASVYITMVQFLACFDIRKARDANGREIPVKLEPVAGMVNRPKPFAWEVEIRSAKHTELLEGLKSMLEQLRGDSALLDLA</sequence>
<dbReference type="eggNOG" id="KOG0156">
    <property type="taxonomic scope" value="Eukaryota"/>
</dbReference>
<evidence type="ECO:0000256" key="1">
    <source>
        <dbReference type="ARBA" id="ARBA00001971"/>
    </source>
</evidence>
<dbReference type="GO" id="GO:0020037">
    <property type="term" value="F:heme binding"/>
    <property type="evidence" value="ECO:0007669"/>
    <property type="project" value="InterPro"/>
</dbReference>
<dbReference type="SUPFAM" id="SSF48264">
    <property type="entry name" value="Cytochrome P450"/>
    <property type="match status" value="1"/>
</dbReference>
<dbReference type="InterPro" id="IPR001128">
    <property type="entry name" value="Cyt_P450"/>
</dbReference>
<dbReference type="InterPro" id="IPR002401">
    <property type="entry name" value="Cyt_P450_E_grp-I"/>
</dbReference>
<dbReference type="VEuPathDB" id="FungiDB:MYCFIDRAFT_201210"/>
<proteinExistence type="inferred from homology"/>
<evidence type="ECO:0000256" key="2">
    <source>
        <dbReference type="ARBA" id="ARBA00010617"/>
    </source>
</evidence>
<dbReference type="Gene3D" id="1.10.630.10">
    <property type="entry name" value="Cytochrome P450"/>
    <property type="match status" value="2"/>
</dbReference>
<dbReference type="RefSeq" id="XP_007921019.1">
    <property type="nucleotide sequence ID" value="XM_007922828.1"/>
</dbReference>
<dbReference type="PANTHER" id="PTHR46300:SF7">
    <property type="entry name" value="P450, PUTATIVE (EUROFUNG)-RELATED"/>
    <property type="match status" value="1"/>
</dbReference>
<dbReference type="AlphaFoldDB" id="N1Q640"/>
<comment type="similarity">
    <text evidence="2">Belongs to the cytochrome P450 family.</text>
</comment>
<reference evidence="8 9" key="1">
    <citation type="journal article" date="2012" name="PLoS Pathog.">
        <title>Diverse lifestyles and strategies of plant pathogenesis encoded in the genomes of eighteen Dothideomycetes fungi.</title>
        <authorList>
            <person name="Ohm R.A."/>
            <person name="Feau N."/>
            <person name="Henrissat B."/>
            <person name="Schoch C.L."/>
            <person name="Horwitz B.A."/>
            <person name="Barry K.W."/>
            <person name="Condon B.J."/>
            <person name="Copeland A.C."/>
            <person name="Dhillon B."/>
            <person name="Glaser F."/>
            <person name="Hesse C.N."/>
            <person name="Kosti I."/>
            <person name="LaButti K."/>
            <person name="Lindquist E.A."/>
            <person name="Lucas S."/>
            <person name="Salamov A.A."/>
            <person name="Bradshaw R.E."/>
            <person name="Ciuffetti L."/>
            <person name="Hamelin R.C."/>
            <person name="Kema G.H.J."/>
            <person name="Lawrence C."/>
            <person name="Scott J.A."/>
            <person name="Spatafora J.W."/>
            <person name="Turgeon B.G."/>
            <person name="de Wit P.J.G.M."/>
            <person name="Zhong S."/>
            <person name="Goodwin S.B."/>
            <person name="Grigoriev I.V."/>
        </authorList>
    </citation>
    <scope>NUCLEOTIDE SEQUENCE [LARGE SCALE GENOMIC DNA]</scope>
    <source>
        <strain evidence="8 9">CIRAD86</strain>
    </source>
</reference>
<keyword evidence="7" id="KW-0503">Monooxygenase</keyword>
<dbReference type="GO" id="GO:0016705">
    <property type="term" value="F:oxidoreductase activity, acting on paired donors, with incorporation or reduction of molecular oxygen"/>
    <property type="evidence" value="ECO:0007669"/>
    <property type="project" value="InterPro"/>
</dbReference>
<evidence type="ECO:0000313" key="9">
    <source>
        <dbReference type="Proteomes" id="UP000016932"/>
    </source>
</evidence>
<keyword evidence="3" id="KW-0349">Heme</keyword>
<dbReference type="OrthoDB" id="2789670at2759"/>
<protein>
    <recommendedName>
        <fullName evidence="10">Cytochrome P450</fullName>
    </recommendedName>
</protein>
<accession>N1Q640</accession>
<comment type="cofactor">
    <cofactor evidence="1">
        <name>heme</name>
        <dbReference type="ChEBI" id="CHEBI:30413"/>
    </cofactor>
</comment>